<evidence type="ECO:0000256" key="5">
    <source>
        <dbReference type="ARBA" id="ARBA00022857"/>
    </source>
</evidence>
<evidence type="ECO:0000256" key="4">
    <source>
        <dbReference type="ARBA" id="ARBA00022832"/>
    </source>
</evidence>
<reference evidence="19" key="1">
    <citation type="submission" date="2016-11" db="UniProtKB">
        <authorList>
            <consortium name="WormBaseParasite"/>
        </authorList>
    </citation>
    <scope>IDENTIFICATION</scope>
</reference>
<proteinExistence type="inferred from homology"/>
<evidence type="ECO:0000256" key="12">
    <source>
        <dbReference type="ARBA" id="ARBA00041058"/>
    </source>
</evidence>
<dbReference type="GO" id="GO:0005739">
    <property type="term" value="C:mitochondrion"/>
    <property type="evidence" value="ECO:0007669"/>
    <property type="project" value="UniProtKB-SubCell"/>
</dbReference>
<evidence type="ECO:0000256" key="1">
    <source>
        <dbReference type="ARBA" id="ARBA00004173"/>
    </source>
</evidence>
<dbReference type="InterPro" id="IPR020843">
    <property type="entry name" value="ER"/>
</dbReference>
<dbReference type="GO" id="GO:0006633">
    <property type="term" value="P:fatty acid biosynthetic process"/>
    <property type="evidence" value="ECO:0007669"/>
    <property type="project" value="UniProtKB-KW"/>
</dbReference>
<dbReference type="AlphaFoldDB" id="A0A1I7RK68"/>
<evidence type="ECO:0000256" key="11">
    <source>
        <dbReference type="ARBA" id="ARBA00038963"/>
    </source>
</evidence>
<dbReference type="PANTHER" id="PTHR43981:SF1">
    <property type="entry name" value="ENOYL-[ACYL-CARRIER-PROTEIN] REDUCTASE, MITOCHONDRIAL"/>
    <property type="match status" value="1"/>
</dbReference>
<dbReference type="WBParaSite" id="BXY_0110100.1">
    <property type="protein sequence ID" value="BXY_0110100.1"/>
    <property type="gene ID" value="BXY_0110100"/>
</dbReference>
<dbReference type="SUPFAM" id="SSF50129">
    <property type="entry name" value="GroES-like"/>
    <property type="match status" value="1"/>
</dbReference>
<evidence type="ECO:0000256" key="13">
    <source>
        <dbReference type="ARBA" id="ARBA00042123"/>
    </source>
</evidence>
<evidence type="ECO:0000256" key="2">
    <source>
        <dbReference type="ARBA" id="ARBA00010371"/>
    </source>
</evidence>
<evidence type="ECO:0000256" key="6">
    <source>
        <dbReference type="ARBA" id="ARBA00022946"/>
    </source>
</evidence>
<dbReference type="GO" id="GO:0141148">
    <property type="term" value="F:enoyl-[acyl-carrier-protein] reductase (NADPH) activity"/>
    <property type="evidence" value="ECO:0007669"/>
    <property type="project" value="UniProtKB-EC"/>
</dbReference>
<evidence type="ECO:0000256" key="3">
    <source>
        <dbReference type="ARBA" id="ARBA00022516"/>
    </source>
</evidence>
<dbReference type="SUPFAM" id="SSF51735">
    <property type="entry name" value="NAD(P)-binding Rossmann-fold domains"/>
    <property type="match status" value="1"/>
</dbReference>
<keyword evidence="10" id="KW-0275">Fatty acid biosynthesis</keyword>
<keyword evidence="3" id="KW-0444">Lipid biosynthesis</keyword>
<comment type="similarity">
    <text evidence="2">Belongs to the zinc-containing alcohol dehydrogenase family. Quinone oxidoreductase subfamily.</text>
</comment>
<reference evidence="16" key="2">
    <citation type="submission" date="2020-08" db="EMBL/GenBank/DDBJ databases">
        <authorList>
            <person name="Kikuchi T."/>
        </authorList>
    </citation>
    <scope>NUCLEOTIDE SEQUENCE</scope>
    <source>
        <strain evidence="15">Ka4C1</strain>
    </source>
</reference>
<dbReference type="SMR" id="A0A1I7RK68"/>
<comment type="subcellular location">
    <subcellularLocation>
        <location evidence="1">Mitochondrion</location>
    </subcellularLocation>
</comment>
<sequence length="351" mass="39172">MECFPGDPDQKLSVRCLRFHKTGDPRKVLQLDRIFISTNLKPNEVLIRYQAATILPAHINIVEGTYVVKAIPPAIPGNEAIGFVEKIGSDVRSLQVGDKVIPLDSKGAWTEYEIQTEDKCFKIHPSVDIGTAVTMLSNPITAWKMLKKYVKLEKGDLIVQNLANSHCGQSVIQIANALGYKTVNVVRNRPDIEDLKRQLKDMGADFVYTEEEFVNISKNFQKTFGTQPKLALNGAGGRSSLALAGCLANNGIMLVYGGMSKKPHQISTAALVFRNIRVLGVPAGFYLRPENQKERLEFLNEVHKLAIEKKLRGPEMDFVPMERFLEAMEKTLSGKNRKQLLILDPVISSRL</sequence>
<keyword evidence="9" id="KW-0496">Mitochondrion</keyword>
<dbReference type="EC" id="1.3.1.104" evidence="11"/>
<accession>A0A1I7RK68</accession>
<dbReference type="Pfam" id="PF00107">
    <property type="entry name" value="ADH_zinc_N"/>
    <property type="match status" value="1"/>
</dbReference>
<keyword evidence="18" id="KW-1185">Reference proteome</keyword>
<evidence type="ECO:0000313" key="18">
    <source>
        <dbReference type="Proteomes" id="UP000659654"/>
    </source>
</evidence>
<dbReference type="CDD" id="cd08290">
    <property type="entry name" value="ETR"/>
    <property type="match status" value="1"/>
</dbReference>
<keyword evidence="8" id="KW-0443">Lipid metabolism</keyword>
<dbReference type="EMBL" id="CAJFCV020000006">
    <property type="protein sequence ID" value="CAG9131465.1"/>
    <property type="molecule type" value="Genomic_DNA"/>
</dbReference>
<dbReference type="SMART" id="SM00829">
    <property type="entry name" value="PKS_ER"/>
    <property type="match status" value="1"/>
</dbReference>
<dbReference type="InterPro" id="IPR013154">
    <property type="entry name" value="ADH-like_N"/>
</dbReference>
<evidence type="ECO:0000313" key="17">
    <source>
        <dbReference type="Proteomes" id="UP000095284"/>
    </source>
</evidence>
<dbReference type="eggNOG" id="KOG0025">
    <property type="taxonomic scope" value="Eukaryota"/>
</dbReference>
<dbReference type="Proteomes" id="UP000582659">
    <property type="component" value="Unassembled WGS sequence"/>
</dbReference>
<dbReference type="Proteomes" id="UP000095284">
    <property type="component" value="Unplaced"/>
</dbReference>
<evidence type="ECO:0000256" key="9">
    <source>
        <dbReference type="ARBA" id="ARBA00023128"/>
    </source>
</evidence>
<dbReference type="OrthoDB" id="7482721at2759"/>
<evidence type="ECO:0000313" key="19">
    <source>
        <dbReference type="WBParaSite" id="BXY_0110100.1"/>
    </source>
</evidence>
<evidence type="ECO:0000256" key="8">
    <source>
        <dbReference type="ARBA" id="ARBA00023098"/>
    </source>
</evidence>
<keyword evidence="5" id="KW-0521">NADP</keyword>
<dbReference type="InterPro" id="IPR051034">
    <property type="entry name" value="Mito_Enoyl-ACP_Reductase"/>
</dbReference>
<evidence type="ECO:0000313" key="15">
    <source>
        <dbReference type="EMBL" id="CAD5235220.1"/>
    </source>
</evidence>
<protein>
    <recommendedName>
        <fullName evidence="12">Enoyl-[acyl-carrier-protein] reductase, mitochondrial</fullName>
        <ecNumber evidence="11">1.3.1.104</ecNumber>
    </recommendedName>
    <alternativeName>
        <fullName evidence="13">2-enoyl thioester reductase</fullName>
    </alternativeName>
</protein>
<evidence type="ECO:0000259" key="14">
    <source>
        <dbReference type="SMART" id="SM00829"/>
    </source>
</evidence>
<evidence type="ECO:0000256" key="10">
    <source>
        <dbReference type="ARBA" id="ARBA00023160"/>
    </source>
</evidence>
<organism evidence="17 19">
    <name type="scientific">Bursaphelenchus xylophilus</name>
    <name type="common">Pinewood nematode worm</name>
    <name type="synonym">Aphelenchoides xylophilus</name>
    <dbReference type="NCBI Taxonomy" id="6326"/>
    <lineage>
        <taxon>Eukaryota</taxon>
        <taxon>Metazoa</taxon>
        <taxon>Ecdysozoa</taxon>
        <taxon>Nematoda</taxon>
        <taxon>Chromadorea</taxon>
        <taxon>Rhabditida</taxon>
        <taxon>Tylenchina</taxon>
        <taxon>Tylenchomorpha</taxon>
        <taxon>Aphelenchoidea</taxon>
        <taxon>Aphelenchoididae</taxon>
        <taxon>Bursaphelenchus</taxon>
    </lineage>
</organism>
<dbReference type="Gene3D" id="3.40.50.720">
    <property type="entry name" value="NAD(P)-binding Rossmann-like Domain"/>
    <property type="match status" value="1"/>
</dbReference>
<dbReference type="InterPro" id="IPR013149">
    <property type="entry name" value="ADH-like_C"/>
</dbReference>
<dbReference type="InterPro" id="IPR011032">
    <property type="entry name" value="GroES-like_sf"/>
</dbReference>
<keyword evidence="6" id="KW-0809">Transit peptide</keyword>
<gene>
    <name evidence="15" type="ORF">BXYJ_LOCUS15311</name>
</gene>
<dbReference type="PANTHER" id="PTHR43981">
    <property type="entry name" value="ENOYL-[ACYL-CARRIER-PROTEIN] REDUCTASE, MITOCHONDRIAL"/>
    <property type="match status" value="1"/>
</dbReference>
<dbReference type="EMBL" id="CAJFDI010000006">
    <property type="protein sequence ID" value="CAD5235220.1"/>
    <property type="molecule type" value="Genomic_DNA"/>
</dbReference>
<dbReference type="Pfam" id="PF08240">
    <property type="entry name" value="ADH_N"/>
    <property type="match status" value="1"/>
</dbReference>
<evidence type="ECO:0000313" key="16">
    <source>
        <dbReference type="EMBL" id="CAG9131465.1"/>
    </source>
</evidence>
<dbReference type="Gene3D" id="3.90.180.10">
    <property type="entry name" value="Medium-chain alcohol dehydrogenases, catalytic domain"/>
    <property type="match status" value="1"/>
</dbReference>
<keyword evidence="7" id="KW-0560">Oxidoreductase</keyword>
<keyword evidence="4" id="KW-0276">Fatty acid metabolism</keyword>
<dbReference type="Proteomes" id="UP000659654">
    <property type="component" value="Unassembled WGS sequence"/>
</dbReference>
<feature type="domain" description="Enoyl reductase (ER)" evidence="14">
    <location>
        <begin position="24"/>
        <end position="341"/>
    </location>
</feature>
<name>A0A1I7RK68_BURXY</name>
<evidence type="ECO:0000256" key="7">
    <source>
        <dbReference type="ARBA" id="ARBA00023002"/>
    </source>
</evidence>
<dbReference type="InterPro" id="IPR036291">
    <property type="entry name" value="NAD(P)-bd_dom_sf"/>
</dbReference>